<dbReference type="GO" id="GO:0046872">
    <property type="term" value="F:metal ion binding"/>
    <property type="evidence" value="ECO:0007669"/>
    <property type="project" value="UniProtKB-KW"/>
</dbReference>
<reference evidence="6 7" key="2">
    <citation type="journal article" date="2010" name="J. Bacteriol.">
        <title>Complete genome sequence of Methanothermobacter marburgensis, a methanoarchaeon model organism.</title>
        <authorList>
            <person name="Liesegang H."/>
            <person name="Kaster A.K."/>
            <person name="Wiezer A."/>
            <person name="Goenrich M."/>
            <person name="Wollherr A."/>
            <person name="Seedorf H."/>
            <person name="Gottschalk G."/>
            <person name="Thauer R.K."/>
        </authorList>
    </citation>
    <scope>NUCLEOTIDE SEQUENCE [LARGE SCALE GENOMIC DNA]</scope>
    <source>
        <strain evidence="7">ATCC BAA-927 / DSM 2133 / JCM 14651 / NBRC 100331 / OCM 82 / Marburg</strain>
    </source>
</reference>
<dbReference type="PaxDb" id="79929-MTBMA_c03960"/>
<dbReference type="GO" id="GO:0016491">
    <property type="term" value="F:oxidoreductase activity"/>
    <property type="evidence" value="ECO:0007669"/>
    <property type="project" value="UniProtKB-ARBA"/>
</dbReference>
<dbReference type="KEGG" id="mmg:MTBMA_c03960"/>
<dbReference type="AlphaFoldDB" id="D9PUV0"/>
<proteinExistence type="predicted"/>
<dbReference type="RefSeq" id="WP_013295224.1">
    <property type="nucleotide sequence ID" value="NC_014408.1"/>
</dbReference>
<dbReference type="PROSITE" id="PS00198">
    <property type="entry name" value="4FE4S_FER_1"/>
    <property type="match status" value="2"/>
</dbReference>
<dbReference type="InterPro" id="IPR017896">
    <property type="entry name" value="4Fe4S_Fe-S-bd"/>
</dbReference>
<keyword evidence="4" id="KW-0411">Iron-sulfur</keyword>
<organism evidence="6 7">
    <name type="scientific">Methanothermobacter marburgensis (strain ATCC BAA-927 / DSM 2133 / JCM 14651 / NBRC 100331 / OCM 82 / Marburg)</name>
    <name type="common">Methanobacterium thermoautotrophicum</name>
    <dbReference type="NCBI Taxonomy" id="79929"/>
    <lineage>
        <taxon>Archaea</taxon>
        <taxon>Methanobacteriati</taxon>
        <taxon>Methanobacteriota</taxon>
        <taxon>Methanomada group</taxon>
        <taxon>Methanobacteria</taxon>
        <taxon>Methanobacteriales</taxon>
        <taxon>Methanobacteriaceae</taxon>
        <taxon>Methanothermobacter</taxon>
    </lineage>
</organism>
<dbReference type="PANTHER" id="PTHR43687">
    <property type="entry name" value="ADENYLYLSULFATE REDUCTASE, BETA SUBUNIT"/>
    <property type="match status" value="1"/>
</dbReference>
<accession>D9PUV0</accession>
<dbReference type="Pfam" id="PF12838">
    <property type="entry name" value="Fer4_7"/>
    <property type="match status" value="1"/>
</dbReference>
<evidence type="ECO:0000313" key="7">
    <source>
        <dbReference type="Proteomes" id="UP000000345"/>
    </source>
</evidence>
<dbReference type="GeneID" id="9704102"/>
<keyword evidence="3" id="KW-0408">Iron</keyword>
<dbReference type="PANTHER" id="PTHR43687:SF1">
    <property type="entry name" value="FERREDOXIN III"/>
    <property type="match status" value="1"/>
</dbReference>
<dbReference type="InterPro" id="IPR007160">
    <property type="entry name" value="DUF362"/>
</dbReference>
<evidence type="ECO:0000256" key="3">
    <source>
        <dbReference type="ARBA" id="ARBA00023004"/>
    </source>
</evidence>
<dbReference type="HOGENOM" id="CLU_046240_0_0_2"/>
<dbReference type="OrthoDB" id="5583at2157"/>
<reference key="1">
    <citation type="submission" date="2009-08" db="EMBL/GenBank/DDBJ databases">
        <title>The genome sequence of Methanothermobacter marburgensis.</title>
        <authorList>
            <person name="Kaster A."/>
            <person name="Seedorf H."/>
            <person name="Goenrich M."/>
            <person name="Wiezer A."/>
            <person name="Liesegang H."/>
            <person name="Thauer R."/>
            <person name="Gottschalk G."/>
        </authorList>
    </citation>
    <scope>NUCLEOTIDE SEQUENCE</scope>
    <source>
        <strain>Marburg</strain>
    </source>
</reference>
<dbReference type="Pfam" id="PF04015">
    <property type="entry name" value="DUF362"/>
    <property type="match status" value="1"/>
</dbReference>
<dbReference type="InterPro" id="IPR050572">
    <property type="entry name" value="Fe-S_Ferredoxin"/>
</dbReference>
<dbReference type="Proteomes" id="UP000000345">
    <property type="component" value="Chromosome"/>
</dbReference>
<protein>
    <recommendedName>
        <fullName evidence="5">4Fe-4S ferredoxin-type domain-containing protein</fullName>
    </recommendedName>
</protein>
<dbReference type="EMBL" id="CP001710">
    <property type="protein sequence ID" value="ADL57997.1"/>
    <property type="molecule type" value="Genomic_DNA"/>
</dbReference>
<name>D9PUV0_METTM</name>
<dbReference type="GeneID" id="77399177"/>
<keyword evidence="7" id="KW-1185">Reference proteome</keyword>
<feature type="domain" description="4Fe-4S ferredoxin-type" evidence="5">
    <location>
        <begin position="186"/>
        <end position="211"/>
    </location>
</feature>
<keyword evidence="1" id="KW-0004">4Fe-4S</keyword>
<evidence type="ECO:0000256" key="2">
    <source>
        <dbReference type="ARBA" id="ARBA00022723"/>
    </source>
</evidence>
<dbReference type="PATRIC" id="fig|79929.8.peg.385"/>
<dbReference type="SUPFAM" id="SSF54862">
    <property type="entry name" value="4Fe-4S ferredoxins"/>
    <property type="match status" value="1"/>
</dbReference>
<dbReference type="InterPro" id="IPR017900">
    <property type="entry name" value="4Fe4S_Fe_S_CS"/>
</dbReference>
<gene>
    <name evidence="6" type="ordered locus">MTBMA_c03960</name>
</gene>
<dbReference type="Gene3D" id="3.30.70.20">
    <property type="match status" value="1"/>
</dbReference>
<evidence type="ECO:0000256" key="1">
    <source>
        <dbReference type="ARBA" id="ARBA00022485"/>
    </source>
</evidence>
<dbReference type="GO" id="GO:0051539">
    <property type="term" value="F:4 iron, 4 sulfur cluster binding"/>
    <property type="evidence" value="ECO:0007669"/>
    <property type="project" value="UniProtKB-KW"/>
</dbReference>
<sequence>MPAEVYFSDFRARSRNENRGMKIQRIFDAAFGEPFSGEDIVAVKVHFGERGNDSYVSPVLVRHVVERIRESGASPFLTDTNTLYYGSRHNSVDHIETAILNGFDYSVAGAPLIIADGLHGNNEVTVPVKGRHFSEVKIAGDIAAASAMVVISHFKGHGMSGFGGALKNLAMGCATIQGKIEQHECAKPVVRGECTECGECVSECPVDAMTLHDGVMIEYDRCIACMNCLDTCPRGVFDLDWERDIPEFIERMMEYALGVTSTIDRIFYLNFLMDITPDCDCVPWSDRNIVPDIGVLASEDPVAVDTASYHLVNQEEGIRGSMLEENHETGGDKFRGVWGDVDGTHQLVYAEKLGIGVRDYRLIEIP</sequence>
<evidence type="ECO:0000259" key="5">
    <source>
        <dbReference type="PROSITE" id="PS51379"/>
    </source>
</evidence>
<keyword evidence="2" id="KW-0479">Metal-binding</keyword>
<evidence type="ECO:0000256" key="4">
    <source>
        <dbReference type="ARBA" id="ARBA00023014"/>
    </source>
</evidence>
<dbReference type="PROSITE" id="PS51379">
    <property type="entry name" value="4FE4S_FER_2"/>
    <property type="match status" value="2"/>
</dbReference>
<evidence type="ECO:0000313" key="6">
    <source>
        <dbReference type="EMBL" id="ADL57997.1"/>
    </source>
</evidence>
<dbReference type="STRING" id="79929.MTBMA_c03960"/>
<feature type="domain" description="4Fe-4S ferredoxin-type" evidence="5">
    <location>
        <begin position="213"/>
        <end position="242"/>
    </location>
</feature>